<evidence type="ECO:0008006" key="5">
    <source>
        <dbReference type="Google" id="ProtNLM"/>
    </source>
</evidence>
<evidence type="ECO:0000313" key="3">
    <source>
        <dbReference type="EMBL" id="EPB74232.1"/>
    </source>
</evidence>
<dbReference type="PANTHER" id="PTHR11069:SF23">
    <property type="entry name" value="LYSOSOMAL ACID GLUCOSYLCERAMIDASE"/>
    <property type="match status" value="1"/>
</dbReference>
<dbReference type="PANTHER" id="PTHR11069">
    <property type="entry name" value="GLUCOSYLCERAMIDASE"/>
    <property type="match status" value="1"/>
</dbReference>
<keyword evidence="4" id="KW-1185">Reference proteome</keyword>
<name>A0A0D6M2U9_9BILA</name>
<keyword evidence="1" id="KW-0732">Signal</keyword>
<reference evidence="3 4" key="1">
    <citation type="submission" date="2013-05" db="EMBL/GenBank/DDBJ databases">
        <title>Draft genome of the parasitic nematode Anyclostoma ceylanicum.</title>
        <authorList>
            <person name="Mitreva M."/>
        </authorList>
    </citation>
    <scope>NUCLEOTIDE SEQUENCE [LARGE SCALE GENOMIC DNA]</scope>
</reference>
<evidence type="ECO:0000256" key="2">
    <source>
        <dbReference type="ARBA" id="ARBA00022801"/>
    </source>
</evidence>
<proteinExistence type="predicted"/>
<dbReference type="SUPFAM" id="SSF51011">
    <property type="entry name" value="Glycosyl hydrolase domain"/>
    <property type="match status" value="1"/>
</dbReference>
<organism evidence="3 4">
    <name type="scientific">Ancylostoma ceylanicum</name>
    <dbReference type="NCBI Taxonomy" id="53326"/>
    <lineage>
        <taxon>Eukaryota</taxon>
        <taxon>Metazoa</taxon>
        <taxon>Ecdysozoa</taxon>
        <taxon>Nematoda</taxon>
        <taxon>Chromadorea</taxon>
        <taxon>Rhabditida</taxon>
        <taxon>Rhabditina</taxon>
        <taxon>Rhabditomorpha</taxon>
        <taxon>Strongyloidea</taxon>
        <taxon>Ancylostomatidae</taxon>
        <taxon>Ancylostomatinae</taxon>
        <taxon>Ancylostoma</taxon>
    </lineage>
</organism>
<dbReference type="InterPro" id="IPR001139">
    <property type="entry name" value="Glyco_hydro_30"/>
</dbReference>
<dbReference type="GO" id="GO:0016020">
    <property type="term" value="C:membrane"/>
    <property type="evidence" value="ECO:0007669"/>
    <property type="project" value="GOC"/>
</dbReference>
<dbReference type="GO" id="GO:0006680">
    <property type="term" value="P:glucosylceramide catabolic process"/>
    <property type="evidence" value="ECO:0007669"/>
    <property type="project" value="TreeGrafter"/>
</dbReference>
<gene>
    <name evidence="3" type="ORF">ANCCEY_06661</name>
</gene>
<dbReference type="AlphaFoldDB" id="A0A0D6M2U9"/>
<dbReference type="EMBL" id="KE124952">
    <property type="protein sequence ID" value="EPB74232.1"/>
    <property type="molecule type" value="Genomic_DNA"/>
</dbReference>
<dbReference type="GO" id="GO:0004348">
    <property type="term" value="F:glucosylceramidase activity"/>
    <property type="evidence" value="ECO:0007669"/>
    <property type="project" value="InterPro"/>
</dbReference>
<protein>
    <recommendedName>
        <fullName evidence="5">Glucosylceramidase</fullName>
    </recommendedName>
</protein>
<evidence type="ECO:0000256" key="1">
    <source>
        <dbReference type="ARBA" id="ARBA00022729"/>
    </source>
</evidence>
<evidence type="ECO:0000313" key="4">
    <source>
        <dbReference type="Proteomes" id="UP000054495"/>
    </source>
</evidence>
<accession>A0A0D6M2U9</accession>
<dbReference type="Proteomes" id="UP000054495">
    <property type="component" value="Unassembled WGS sequence"/>
</dbReference>
<sequence>MLTASPPLFADTAMWASTSGGTDSSLDRILMGLLWLQTQVLTLLSTGLASGQYDYRPCAARSLGKNQVVCVCNRTYCDNVEPVGDLRPGQAVLYYSNDAGRRLEKSSLKPTANKTSEE</sequence>
<keyword evidence="2" id="KW-0378">Hydrolase</keyword>